<dbReference type="PANTHER" id="PTHR36505:SF1">
    <property type="entry name" value="BLR1072 PROTEIN"/>
    <property type="match status" value="1"/>
</dbReference>
<organism evidence="4 5">
    <name type="scientific">Fulvimarina endophytica</name>
    <dbReference type="NCBI Taxonomy" id="2293836"/>
    <lineage>
        <taxon>Bacteria</taxon>
        <taxon>Pseudomonadati</taxon>
        <taxon>Pseudomonadota</taxon>
        <taxon>Alphaproteobacteria</taxon>
        <taxon>Hyphomicrobiales</taxon>
        <taxon>Aurantimonadaceae</taxon>
        <taxon>Fulvimarina</taxon>
    </lineage>
</organism>
<dbReference type="EMBL" id="QURL01000006">
    <property type="protein sequence ID" value="RFC62678.1"/>
    <property type="molecule type" value="Genomic_DNA"/>
</dbReference>
<accession>A0A371X0B0</accession>
<dbReference type="Pfam" id="PF05239">
    <property type="entry name" value="PRC"/>
    <property type="match status" value="1"/>
</dbReference>
<feature type="region of interest" description="Disordered" evidence="1">
    <location>
        <begin position="24"/>
        <end position="62"/>
    </location>
</feature>
<evidence type="ECO:0000313" key="5">
    <source>
        <dbReference type="Proteomes" id="UP000264310"/>
    </source>
</evidence>
<dbReference type="RefSeq" id="WP_116684204.1">
    <property type="nucleotide sequence ID" value="NZ_QURL01000006.1"/>
</dbReference>
<feature type="domain" description="PRC-barrel" evidence="3">
    <location>
        <begin position="83"/>
        <end position="135"/>
    </location>
</feature>
<evidence type="ECO:0000256" key="1">
    <source>
        <dbReference type="SAM" id="MobiDB-lite"/>
    </source>
</evidence>
<keyword evidence="5" id="KW-1185">Reference proteome</keyword>
<dbReference type="Proteomes" id="UP000264310">
    <property type="component" value="Unassembled WGS sequence"/>
</dbReference>
<dbReference type="InterPro" id="IPR011033">
    <property type="entry name" value="PRC_barrel-like_sf"/>
</dbReference>
<evidence type="ECO:0000256" key="2">
    <source>
        <dbReference type="SAM" id="SignalP"/>
    </source>
</evidence>
<dbReference type="PANTHER" id="PTHR36505">
    <property type="entry name" value="BLR1072 PROTEIN"/>
    <property type="match status" value="1"/>
</dbReference>
<evidence type="ECO:0000313" key="4">
    <source>
        <dbReference type="EMBL" id="RFC62678.1"/>
    </source>
</evidence>
<gene>
    <name evidence="4" type="ORF">DYI37_15755</name>
</gene>
<name>A0A371X0B0_9HYPH</name>
<proteinExistence type="predicted"/>
<dbReference type="SUPFAM" id="SSF50346">
    <property type="entry name" value="PRC-barrel domain"/>
    <property type="match status" value="1"/>
</dbReference>
<keyword evidence="2" id="KW-0732">Signal</keyword>
<evidence type="ECO:0000259" key="3">
    <source>
        <dbReference type="Pfam" id="PF05239"/>
    </source>
</evidence>
<protein>
    <recommendedName>
        <fullName evidence="3">PRC-barrel domain-containing protein</fullName>
    </recommendedName>
</protein>
<dbReference type="AlphaFoldDB" id="A0A371X0B0"/>
<comment type="caution">
    <text evidence="4">The sequence shown here is derived from an EMBL/GenBank/DDBJ whole genome shotgun (WGS) entry which is preliminary data.</text>
</comment>
<dbReference type="OrthoDB" id="7876889at2"/>
<feature type="compositionally biased region" description="Low complexity" evidence="1">
    <location>
        <begin position="32"/>
        <end position="62"/>
    </location>
</feature>
<feature type="signal peptide" evidence="2">
    <location>
        <begin position="1"/>
        <end position="19"/>
    </location>
</feature>
<reference evidence="4 5" key="1">
    <citation type="submission" date="2018-08" db="EMBL/GenBank/DDBJ databases">
        <title>Fulvimarina sp. 85, whole genome shotgun sequence.</title>
        <authorList>
            <person name="Tuo L."/>
        </authorList>
    </citation>
    <scope>NUCLEOTIDE SEQUENCE [LARGE SCALE GENOMIC DNA]</scope>
    <source>
        <strain evidence="4 5">85</strain>
    </source>
</reference>
<dbReference type="InterPro" id="IPR027275">
    <property type="entry name" value="PRC-brl_dom"/>
</dbReference>
<dbReference type="Gene3D" id="2.30.30.240">
    <property type="entry name" value="PRC-barrel domain"/>
    <property type="match status" value="1"/>
</dbReference>
<feature type="chain" id="PRO_5017010108" description="PRC-barrel domain-containing protein" evidence="2">
    <location>
        <begin position="20"/>
        <end position="161"/>
    </location>
</feature>
<sequence>MKVAALTASLLLIAGMAFAQDAAQPSTDATQPSAGSAATSDPAAPAPTNDQAAPAAPSGQAEAVLVPIEDDNAPVPSLNLMADQVEDMTVIGADGGEIGEVESVLGDQNGNARAITVEIGGFLGIGEKTVIFQLDQLSLDMGHLRTQMTREELQNMPEYQG</sequence>